<evidence type="ECO:0000256" key="7">
    <source>
        <dbReference type="ARBA" id="ARBA00022737"/>
    </source>
</evidence>
<evidence type="ECO:0000256" key="3">
    <source>
        <dbReference type="ARBA" id="ARBA00004810"/>
    </source>
</evidence>
<evidence type="ECO:0000256" key="10">
    <source>
        <dbReference type="ARBA" id="ARBA00023304"/>
    </source>
</evidence>
<gene>
    <name evidence="13" type="ORF">AG1IA_03276</name>
</gene>
<dbReference type="Pfam" id="PF00585">
    <property type="entry name" value="Thr_dehydrat_C"/>
    <property type="match status" value="2"/>
</dbReference>
<dbReference type="GO" id="GO:0030170">
    <property type="term" value="F:pyridoxal phosphate binding"/>
    <property type="evidence" value="ECO:0007669"/>
    <property type="project" value="InterPro"/>
</dbReference>
<dbReference type="GO" id="GO:0009097">
    <property type="term" value="P:isoleucine biosynthetic process"/>
    <property type="evidence" value="ECO:0007669"/>
    <property type="project" value="UniProtKB-UniRule"/>
</dbReference>
<keyword evidence="9 11" id="KW-0456">Lyase</keyword>
<dbReference type="HOGENOM" id="CLU_021152_6_0_1"/>
<dbReference type="GO" id="GO:0004794">
    <property type="term" value="F:threonine deaminase activity"/>
    <property type="evidence" value="ECO:0007669"/>
    <property type="project" value="UniProtKB-UniRule"/>
</dbReference>
<dbReference type="InterPro" id="IPR005787">
    <property type="entry name" value="Thr_deHydtase_biosynth"/>
</dbReference>
<protein>
    <recommendedName>
        <fullName evidence="11">Threonine dehydratase</fullName>
        <ecNumber evidence="11">4.3.1.19</ecNumber>
    </recommendedName>
    <alternativeName>
        <fullName evidence="11">Threonine deaminase</fullName>
    </alternativeName>
</protein>
<evidence type="ECO:0000259" key="12">
    <source>
        <dbReference type="PROSITE" id="PS51672"/>
    </source>
</evidence>
<dbReference type="Proteomes" id="UP000011668">
    <property type="component" value="Unassembled WGS sequence"/>
</dbReference>
<dbReference type="SUPFAM" id="SSF55021">
    <property type="entry name" value="ACT-like"/>
    <property type="match status" value="2"/>
</dbReference>
<evidence type="ECO:0000313" key="13">
    <source>
        <dbReference type="EMBL" id="ELU42698.1"/>
    </source>
</evidence>
<dbReference type="PROSITE" id="PS51672">
    <property type="entry name" value="ACT_LIKE"/>
    <property type="match status" value="1"/>
</dbReference>
<evidence type="ECO:0000256" key="9">
    <source>
        <dbReference type="ARBA" id="ARBA00023239"/>
    </source>
</evidence>
<keyword evidence="8 11" id="KW-0663">Pyridoxal phosphate</keyword>
<evidence type="ECO:0000256" key="5">
    <source>
        <dbReference type="ARBA" id="ARBA00022605"/>
    </source>
</evidence>
<dbReference type="PANTHER" id="PTHR48078:SF11">
    <property type="entry name" value="THREONINE DEHYDRATASE, MITOCHONDRIAL"/>
    <property type="match status" value="1"/>
</dbReference>
<keyword evidence="7" id="KW-0677">Repeat</keyword>
<comment type="cofactor">
    <cofactor evidence="2 11">
        <name>pyridoxal 5'-phosphate</name>
        <dbReference type="ChEBI" id="CHEBI:597326"/>
    </cofactor>
</comment>
<dbReference type="SUPFAM" id="SSF53686">
    <property type="entry name" value="Tryptophan synthase beta subunit-like PLP-dependent enzymes"/>
    <property type="match status" value="1"/>
</dbReference>
<dbReference type="NCBIfam" id="NF006674">
    <property type="entry name" value="PRK09224.1"/>
    <property type="match status" value="1"/>
</dbReference>
<comment type="pathway">
    <text evidence="3 11">Amino-acid biosynthesis; L-isoleucine biosynthesis; 2-oxobutanoate from L-threonine: step 1/1.</text>
</comment>
<keyword evidence="10 11" id="KW-0100">Branched-chain amino acid biosynthesis</keyword>
<dbReference type="OMA" id="TRFEYTK"/>
<evidence type="ECO:0000256" key="1">
    <source>
        <dbReference type="ARBA" id="ARBA00001274"/>
    </source>
</evidence>
<evidence type="ECO:0000256" key="4">
    <source>
        <dbReference type="ARBA" id="ARBA00010869"/>
    </source>
</evidence>
<dbReference type="GO" id="GO:0003941">
    <property type="term" value="F:L-serine ammonia-lyase activity"/>
    <property type="evidence" value="ECO:0007669"/>
    <property type="project" value="TreeGrafter"/>
</dbReference>
<dbReference type="InterPro" id="IPR036052">
    <property type="entry name" value="TrpB-like_PALP_sf"/>
</dbReference>
<comment type="caution">
    <text evidence="13">The sequence shown here is derived from an EMBL/GenBank/DDBJ whole genome shotgun (WGS) entry which is preliminary data.</text>
</comment>
<dbReference type="InterPro" id="IPR038110">
    <property type="entry name" value="TD_ACT-like_sf"/>
</dbReference>
<sequence>MALWRLPVTCPAHPRNGRSKNSDSICICAGGTVRKLDIFTSLFVPKGRNPKKPIYLAEKTMSATIEYASEAPARIDGPSTYTRLPKHMLLPNQRPDYLRLILTARVYDIVKETPLVRAAGLSARLGNEIYLKREDLHNVFSFKIRGAYNFMASLSEDERWKGVVTCSAGNHAQGVALAGASLRIPCTIVMPLGTPGIKVRNVERLGGKAVLHGADFDEAKAECARLAAQHGLVFVPPYDDPLVIAGQGTVGMEILKQIPNPSELDGIFAAVGGGGLCAGICEYVKRIGSPGIQVFGVETKDGDAMERSLAAGERVTLSEVGPFSDGTAVKIVGEEPFRICKELLNGVVKTDTDEICAAIKDIFEETRSVTEPAGALALAGLKRYILDNNLLGAQKRFVAVVSGANMNFDRLRFVAERAELGEGREALLSVEVDEKPGSFIALHSIIHPRAITEFMYRYSAPTGFPISAPNGATLSRAHIFLSFRLQAATPAARQLEIKKLLDDMKAEGMKGTDISDDELAKGHLRYMIGGSSAVQDERLFRFGEWKTMVRYFDSNCPVEFPERPGALRKFLLEIRSGWNISLFNYRNNGADLARILAGIQVPPNEYAEFEQFLTKLGYPYIEETQNPIYRAFLRSGGSSGSSTPTRES</sequence>
<keyword evidence="14" id="KW-1185">Reference proteome</keyword>
<dbReference type="PANTHER" id="PTHR48078">
    <property type="entry name" value="THREONINE DEHYDRATASE, MITOCHONDRIAL-RELATED"/>
    <property type="match status" value="1"/>
</dbReference>
<dbReference type="Gene3D" id="3.40.50.1100">
    <property type="match status" value="2"/>
</dbReference>
<dbReference type="STRING" id="983506.L8X0Z0"/>
<keyword evidence="6 11" id="KW-0412">Isoleucine biosynthesis</keyword>
<evidence type="ECO:0000256" key="8">
    <source>
        <dbReference type="ARBA" id="ARBA00022898"/>
    </source>
</evidence>
<dbReference type="OrthoDB" id="4418812at2759"/>
<dbReference type="Pfam" id="PF00291">
    <property type="entry name" value="PALP"/>
    <property type="match status" value="1"/>
</dbReference>
<organism evidence="13 14">
    <name type="scientific">Thanatephorus cucumeris (strain AG1-IA)</name>
    <name type="common">Rice sheath blight fungus</name>
    <name type="synonym">Rhizoctonia solani</name>
    <dbReference type="NCBI Taxonomy" id="983506"/>
    <lineage>
        <taxon>Eukaryota</taxon>
        <taxon>Fungi</taxon>
        <taxon>Dikarya</taxon>
        <taxon>Basidiomycota</taxon>
        <taxon>Agaricomycotina</taxon>
        <taxon>Agaricomycetes</taxon>
        <taxon>Cantharellales</taxon>
        <taxon>Ceratobasidiaceae</taxon>
        <taxon>Rhizoctonia</taxon>
        <taxon>Rhizoctonia solani AG-1</taxon>
    </lineage>
</organism>
<evidence type="ECO:0000313" key="14">
    <source>
        <dbReference type="Proteomes" id="UP000011668"/>
    </source>
</evidence>
<feature type="domain" description="ACT-like" evidence="12">
    <location>
        <begin position="554"/>
        <end position="625"/>
    </location>
</feature>
<dbReference type="CDD" id="cd04907">
    <property type="entry name" value="ACT_ThrD-I_2"/>
    <property type="match status" value="1"/>
</dbReference>
<dbReference type="Gene3D" id="3.40.1020.10">
    <property type="entry name" value="Biosynthetic Threonine Deaminase, Domain 3"/>
    <property type="match status" value="2"/>
</dbReference>
<dbReference type="NCBIfam" id="TIGR01124">
    <property type="entry name" value="ilvA_2Cterm"/>
    <property type="match status" value="1"/>
</dbReference>
<evidence type="ECO:0000256" key="2">
    <source>
        <dbReference type="ARBA" id="ARBA00001933"/>
    </source>
</evidence>
<dbReference type="EMBL" id="AFRT01000768">
    <property type="protein sequence ID" value="ELU42698.1"/>
    <property type="molecule type" value="Genomic_DNA"/>
</dbReference>
<evidence type="ECO:0000256" key="11">
    <source>
        <dbReference type="RuleBase" id="RU362012"/>
    </source>
</evidence>
<dbReference type="EC" id="4.3.1.19" evidence="11"/>
<dbReference type="CDD" id="cd04906">
    <property type="entry name" value="ACT_ThrD-I_1"/>
    <property type="match status" value="1"/>
</dbReference>
<comment type="similarity">
    <text evidence="4 11">Belongs to the serine/threonine dehydratase family.</text>
</comment>
<reference evidence="13 14" key="1">
    <citation type="journal article" date="2013" name="Nat. Commun.">
        <title>The evolution and pathogenic mechanisms of the rice sheath blight pathogen.</title>
        <authorList>
            <person name="Zheng A."/>
            <person name="Lin R."/>
            <person name="Xu L."/>
            <person name="Qin P."/>
            <person name="Tang C."/>
            <person name="Ai P."/>
            <person name="Zhang D."/>
            <person name="Liu Y."/>
            <person name="Sun Z."/>
            <person name="Feng H."/>
            <person name="Wang Y."/>
            <person name="Chen Y."/>
            <person name="Liang X."/>
            <person name="Fu R."/>
            <person name="Li Q."/>
            <person name="Zhang J."/>
            <person name="Yu X."/>
            <person name="Xie Z."/>
            <person name="Ding L."/>
            <person name="Guan P."/>
            <person name="Tang J."/>
            <person name="Liang Y."/>
            <person name="Wang S."/>
            <person name="Deng Q."/>
            <person name="Li S."/>
            <person name="Zhu J."/>
            <person name="Wang L."/>
            <person name="Liu H."/>
            <person name="Li P."/>
        </authorList>
    </citation>
    <scope>NUCLEOTIDE SEQUENCE [LARGE SCALE GENOMIC DNA]</scope>
    <source>
        <strain evidence="14">AG-1 IA</strain>
    </source>
</reference>
<dbReference type="InterPro" id="IPR001926">
    <property type="entry name" value="TrpB-like_PALP"/>
</dbReference>
<keyword evidence="5 11" id="KW-0028">Amino-acid biosynthesis</keyword>
<accession>L8X0Z0</accession>
<name>L8X0Z0_THACA</name>
<dbReference type="UniPathway" id="UPA00047">
    <property type="reaction ID" value="UER00054"/>
</dbReference>
<dbReference type="GO" id="GO:0006567">
    <property type="term" value="P:L-threonine catabolic process"/>
    <property type="evidence" value="ECO:0007669"/>
    <property type="project" value="TreeGrafter"/>
</dbReference>
<dbReference type="InterPro" id="IPR000634">
    <property type="entry name" value="Ser/Thr_deHydtase_PyrdxlP-BS"/>
</dbReference>
<evidence type="ECO:0000256" key="6">
    <source>
        <dbReference type="ARBA" id="ARBA00022624"/>
    </source>
</evidence>
<dbReference type="AlphaFoldDB" id="L8X0Z0"/>
<dbReference type="InterPro" id="IPR045865">
    <property type="entry name" value="ACT-like_dom_sf"/>
</dbReference>
<dbReference type="FunFam" id="3.40.50.1100:FF:000005">
    <property type="entry name" value="Threonine dehydratase catabolic"/>
    <property type="match status" value="1"/>
</dbReference>
<dbReference type="GO" id="GO:0006565">
    <property type="term" value="P:L-serine catabolic process"/>
    <property type="evidence" value="ECO:0007669"/>
    <property type="project" value="TreeGrafter"/>
</dbReference>
<dbReference type="PROSITE" id="PS00165">
    <property type="entry name" value="DEHYDRATASE_SER_THR"/>
    <property type="match status" value="1"/>
</dbReference>
<dbReference type="InterPro" id="IPR050147">
    <property type="entry name" value="Ser/Thr_Dehydratase"/>
</dbReference>
<dbReference type="InterPro" id="IPR001721">
    <property type="entry name" value="TD_ACT-like"/>
</dbReference>
<dbReference type="CDD" id="cd01562">
    <property type="entry name" value="Thr-dehyd"/>
    <property type="match status" value="1"/>
</dbReference>
<proteinExistence type="inferred from homology"/>
<comment type="catalytic activity">
    <reaction evidence="1 11">
        <text>L-threonine = 2-oxobutanoate + NH4(+)</text>
        <dbReference type="Rhea" id="RHEA:22108"/>
        <dbReference type="ChEBI" id="CHEBI:16763"/>
        <dbReference type="ChEBI" id="CHEBI:28938"/>
        <dbReference type="ChEBI" id="CHEBI:57926"/>
        <dbReference type="EC" id="4.3.1.19"/>
    </reaction>
</comment>